<keyword evidence="5" id="KW-1185">Reference proteome</keyword>
<dbReference type="EMBL" id="CP015055">
    <property type="protein sequence ID" value="QGN14407.1"/>
    <property type="molecule type" value="Genomic_DNA"/>
</dbReference>
<protein>
    <submittedName>
        <fullName evidence="4">WD repeat-containing protein PAC11</fullName>
    </submittedName>
</protein>
<sequence>MDKDDRIQLMKQKIQALQKQREKIDTDGSIPFVSHITKAINVNDNPVQAAKTTETVSISVQTDVIEETDSKLTEPSVITYDVGIQTDEYEDNENTDARNVNIPVDIIPEKQEEQVQVIQQEENRLLKSEAAVINEKDMTFKKETFSLKESLEATLETSFKQLNDDLQFNLVQKIETNIPIGDVSNVYSVDSDIFDNFLVSVIHIESKYVKSSSVQVSHVLSGEVLDTVVFQGQNIMRCKFIHNSNSKITSILLTCYTGKIILYELRTIKINGNFKIERNIISKNYHNYPVFSIIPQKFNTHAVLLASTDGQLKSVSTLDLSLKSENNIKITPLPRTDLLYSKENTDKDTRYMDHLITMSLYDELSILCMLTLPTDPSFIYLGCEDGFIFKIGPLPLKADKKANYQISKDNNGFLPMSFQADYENDSLFHEGPVLGMCACKDIDGVFFSYSLDGTCIFWDTINNKRIAVIEMDDTIISGHWIENDDAYFAGLLSPSSLRIFKVLPKTKEKENLRLSDDNFSQVINISPNDTSLSEFRSVQFLIKDDTHLVLLSGDDNSVYCYVIKDLNV</sequence>
<keyword evidence="1" id="KW-0963">Cytoplasm</keyword>
<dbReference type="Gene3D" id="2.130.10.10">
    <property type="entry name" value="YVTN repeat-like/Quinoprotein amine dehydrogenase"/>
    <property type="match status" value="1"/>
</dbReference>
<gene>
    <name evidence="4" type="primary">PAC11</name>
    <name evidence="4" type="ORF">FIM1_1067</name>
</gene>
<dbReference type="PANTHER" id="PTHR12442:SF22">
    <property type="entry name" value="CYTOPLASMIC DYNEIN 1 INTERMEDIATE CHAIN-RELATED"/>
    <property type="match status" value="1"/>
</dbReference>
<name>A0ABX6ETQ6_KLUMA</name>
<evidence type="ECO:0000256" key="2">
    <source>
        <dbReference type="ARBA" id="ARBA00022574"/>
    </source>
</evidence>
<organism evidence="4 5">
    <name type="scientific">Kluyveromyces marxianus</name>
    <name type="common">Yeast</name>
    <name type="synonym">Candida kefyr</name>
    <dbReference type="NCBI Taxonomy" id="4911"/>
    <lineage>
        <taxon>Eukaryota</taxon>
        <taxon>Fungi</taxon>
        <taxon>Dikarya</taxon>
        <taxon>Ascomycota</taxon>
        <taxon>Saccharomycotina</taxon>
        <taxon>Saccharomycetes</taxon>
        <taxon>Saccharomycetales</taxon>
        <taxon>Saccharomycetaceae</taxon>
        <taxon>Kluyveromyces</taxon>
    </lineage>
</organism>
<evidence type="ECO:0000313" key="4">
    <source>
        <dbReference type="EMBL" id="QGN14407.1"/>
    </source>
</evidence>
<evidence type="ECO:0000256" key="1">
    <source>
        <dbReference type="ARBA" id="ARBA00022490"/>
    </source>
</evidence>
<dbReference type="Proteomes" id="UP000422736">
    <property type="component" value="Chromosome 2"/>
</dbReference>
<keyword evidence="3" id="KW-0677">Repeat</keyword>
<reference evidence="4 5" key="2">
    <citation type="submission" date="2019-11" db="EMBL/GenBank/DDBJ databases">
        <authorList>
            <person name="Lu H."/>
        </authorList>
    </citation>
    <scope>NUCLEOTIDE SEQUENCE [LARGE SCALE GENOMIC DNA]</scope>
    <source>
        <strain evidence="4 5">FIM1</strain>
    </source>
</reference>
<dbReference type="InterPro" id="IPR036322">
    <property type="entry name" value="WD40_repeat_dom_sf"/>
</dbReference>
<accession>A0ABX6ETQ6</accession>
<dbReference type="InterPro" id="IPR050687">
    <property type="entry name" value="Dynein_IC"/>
</dbReference>
<evidence type="ECO:0000256" key="3">
    <source>
        <dbReference type="ARBA" id="ARBA00022737"/>
    </source>
</evidence>
<dbReference type="SUPFAM" id="SSF50978">
    <property type="entry name" value="WD40 repeat-like"/>
    <property type="match status" value="1"/>
</dbReference>
<dbReference type="PANTHER" id="PTHR12442">
    <property type="entry name" value="DYNEIN INTERMEDIATE CHAIN"/>
    <property type="match status" value="1"/>
</dbReference>
<dbReference type="InterPro" id="IPR015943">
    <property type="entry name" value="WD40/YVTN_repeat-like_dom_sf"/>
</dbReference>
<proteinExistence type="predicted"/>
<reference evidence="4 5" key="1">
    <citation type="submission" date="2016-03" db="EMBL/GenBank/DDBJ databases">
        <title>How can Kluyveromyces marxianus grow so fast - potential evolutionary course in Saccharomyces Complex revealed by comparative genomics.</title>
        <authorList>
            <person name="Mo W."/>
            <person name="Lu W."/>
            <person name="Yang X."/>
            <person name="Qi J."/>
            <person name="Lv H."/>
        </authorList>
    </citation>
    <scope>NUCLEOTIDE SEQUENCE [LARGE SCALE GENOMIC DNA]</scope>
    <source>
        <strain evidence="4 5">FIM1</strain>
    </source>
</reference>
<keyword evidence="2" id="KW-0853">WD repeat</keyword>
<evidence type="ECO:0000313" key="5">
    <source>
        <dbReference type="Proteomes" id="UP000422736"/>
    </source>
</evidence>